<evidence type="ECO:0000256" key="5">
    <source>
        <dbReference type="PROSITE-ProRule" id="PRU00042"/>
    </source>
</evidence>
<feature type="domain" description="C2H2-type" evidence="6">
    <location>
        <begin position="209"/>
        <end position="238"/>
    </location>
</feature>
<evidence type="ECO:0000256" key="1">
    <source>
        <dbReference type="ARBA" id="ARBA00022723"/>
    </source>
</evidence>
<dbReference type="InParanoid" id="A0A165TJL0"/>
<name>A0A165TJL0_9AGAM</name>
<gene>
    <name evidence="7" type="ORF">NEOLEDRAFT_1062230</name>
</gene>
<reference evidence="7 8" key="1">
    <citation type="journal article" date="2016" name="Mol. Biol. Evol.">
        <title>Comparative Genomics of Early-Diverging Mushroom-Forming Fungi Provides Insights into the Origins of Lignocellulose Decay Capabilities.</title>
        <authorList>
            <person name="Nagy L.G."/>
            <person name="Riley R."/>
            <person name="Tritt A."/>
            <person name="Adam C."/>
            <person name="Daum C."/>
            <person name="Floudas D."/>
            <person name="Sun H."/>
            <person name="Yadav J.S."/>
            <person name="Pangilinan J."/>
            <person name="Larsson K.H."/>
            <person name="Matsuura K."/>
            <person name="Barry K."/>
            <person name="Labutti K."/>
            <person name="Kuo R."/>
            <person name="Ohm R.A."/>
            <person name="Bhattacharya S.S."/>
            <person name="Shirouzu T."/>
            <person name="Yoshinaga Y."/>
            <person name="Martin F.M."/>
            <person name="Grigoriev I.V."/>
            <person name="Hibbett D.S."/>
        </authorList>
    </citation>
    <scope>NUCLEOTIDE SEQUENCE [LARGE SCALE GENOMIC DNA]</scope>
    <source>
        <strain evidence="7 8">HHB14362 ss-1</strain>
    </source>
</reference>
<dbReference type="GO" id="GO:0000977">
    <property type="term" value="F:RNA polymerase II transcription regulatory region sequence-specific DNA binding"/>
    <property type="evidence" value="ECO:0007669"/>
    <property type="project" value="TreeGrafter"/>
</dbReference>
<evidence type="ECO:0000256" key="3">
    <source>
        <dbReference type="ARBA" id="ARBA00022771"/>
    </source>
</evidence>
<dbReference type="AlphaFoldDB" id="A0A165TJL0"/>
<keyword evidence="8" id="KW-1185">Reference proteome</keyword>
<keyword evidence="4" id="KW-0862">Zinc</keyword>
<evidence type="ECO:0000313" key="7">
    <source>
        <dbReference type="EMBL" id="KZT26765.1"/>
    </source>
</evidence>
<accession>A0A165TJL0</accession>
<keyword evidence="1" id="KW-0479">Metal-binding</keyword>
<dbReference type="GO" id="GO:0005634">
    <property type="term" value="C:nucleus"/>
    <property type="evidence" value="ECO:0007669"/>
    <property type="project" value="TreeGrafter"/>
</dbReference>
<dbReference type="Pfam" id="PF12874">
    <property type="entry name" value="zf-met"/>
    <property type="match status" value="1"/>
</dbReference>
<dbReference type="STRING" id="1314782.A0A165TJL0"/>
<dbReference type="SMART" id="SM00355">
    <property type="entry name" value="ZnF_C2H2"/>
    <property type="match status" value="8"/>
</dbReference>
<dbReference type="GO" id="GO:0008270">
    <property type="term" value="F:zinc ion binding"/>
    <property type="evidence" value="ECO:0007669"/>
    <property type="project" value="UniProtKB-KW"/>
</dbReference>
<dbReference type="PROSITE" id="PS50157">
    <property type="entry name" value="ZINC_FINGER_C2H2_2"/>
    <property type="match status" value="3"/>
</dbReference>
<dbReference type="PANTHER" id="PTHR24409:SF295">
    <property type="entry name" value="AZ2-RELATED"/>
    <property type="match status" value="1"/>
</dbReference>
<dbReference type="Proteomes" id="UP000076761">
    <property type="component" value="Unassembled WGS sequence"/>
</dbReference>
<keyword evidence="2" id="KW-0677">Repeat</keyword>
<dbReference type="PROSITE" id="PS00028">
    <property type="entry name" value="ZINC_FINGER_C2H2_1"/>
    <property type="match status" value="2"/>
</dbReference>
<organism evidence="7 8">
    <name type="scientific">Neolentinus lepideus HHB14362 ss-1</name>
    <dbReference type="NCBI Taxonomy" id="1314782"/>
    <lineage>
        <taxon>Eukaryota</taxon>
        <taxon>Fungi</taxon>
        <taxon>Dikarya</taxon>
        <taxon>Basidiomycota</taxon>
        <taxon>Agaricomycotina</taxon>
        <taxon>Agaricomycetes</taxon>
        <taxon>Gloeophyllales</taxon>
        <taxon>Gloeophyllaceae</taxon>
        <taxon>Neolentinus</taxon>
    </lineage>
</organism>
<dbReference type="EMBL" id="KV425565">
    <property type="protein sequence ID" value="KZT26765.1"/>
    <property type="molecule type" value="Genomic_DNA"/>
</dbReference>
<dbReference type="Gene3D" id="3.30.160.60">
    <property type="entry name" value="Classic Zinc Finger"/>
    <property type="match status" value="3"/>
</dbReference>
<dbReference type="InterPro" id="IPR013087">
    <property type="entry name" value="Znf_C2H2_type"/>
</dbReference>
<evidence type="ECO:0000259" key="6">
    <source>
        <dbReference type="PROSITE" id="PS50157"/>
    </source>
</evidence>
<proteinExistence type="predicted"/>
<dbReference type="PANTHER" id="PTHR24409">
    <property type="entry name" value="ZINC FINGER PROTEIN 142"/>
    <property type="match status" value="1"/>
</dbReference>
<dbReference type="Pfam" id="PF12171">
    <property type="entry name" value="zf-C2H2_jaz"/>
    <property type="match status" value="1"/>
</dbReference>
<dbReference type="GO" id="GO:0000981">
    <property type="term" value="F:DNA-binding transcription factor activity, RNA polymerase II-specific"/>
    <property type="evidence" value="ECO:0007669"/>
    <property type="project" value="TreeGrafter"/>
</dbReference>
<keyword evidence="3 5" id="KW-0863">Zinc-finger</keyword>
<feature type="domain" description="C2H2-type" evidence="6">
    <location>
        <begin position="104"/>
        <end position="133"/>
    </location>
</feature>
<evidence type="ECO:0000256" key="4">
    <source>
        <dbReference type="ARBA" id="ARBA00022833"/>
    </source>
</evidence>
<evidence type="ECO:0000256" key="2">
    <source>
        <dbReference type="ARBA" id="ARBA00022737"/>
    </source>
</evidence>
<dbReference type="InterPro" id="IPR022755">
    <property type="entry name" value="Znf_C2H2_jaz"/>
</dbReference>
<dbReference type="Pfam" id="PF00096">
    <property type="entry name" value="zf-C2H2"/>
    <property type="match status" value="1"/>
</dbReference>
<dbReference type="InterPro" id="IPR036236">
    <property type="entry name" value="Znf_C2H2_sf"/>
</dbReference>
<protein>
    <recommendedName>
        <fullName evidence="6">C2H2-type domain-containing protein</fullName>
    </recommendedName>
</protein>
<evidence type="ECO:0000313" key="8">
    <source>
        <dbReference type="Proteomes" id="UP000076761"/>
    </source>
</evidence>
<sequence length="286" mass="32795">MAWCDDCDRYFVSDSALWDHYEHNSKHNWCRKCDRHFNSAGALLSHRVNNSNHNYCRGCGEDFDEEDELDDHIESEHWYCDDCNEFFKNEYGLQEHYRQSPDHFYCPSCDRHFSNDNSLRNYLKSTIHVGRTIQCIGCPKTFPSLAALTLHLESSSCTSGINRAKVNAFVRSIDTHHIVTKRLITGPSGSNASVQSTVATEAAWNGTRYECYFCAREFRSLAALNQHLNSPAHEAKTYKCPHCRIEFKCLSGLVQHVESEKCGIIKFPTTKRVMDSITIGMGRLTM</sequence>
<dbReference type="SUPFAM" id="SSF57667">
    <property type="entry name" value="beta-beta-alpha zinc fingers"/>
    <property type="match status" value="2"/>
</dbReference>
<feature type="domain" description="C2H2-type" evidence="6">
    <location>
        <begin position="78"/>
        <end position="103"/>
    </location>
</feature>
<dbReference type="OrthoDB" id="6077919at2759"/>